<dbReference type="PANTHER" id="PTHR19879:SF9">
    <property type="entry name" value="TRANSCRIPTION INITIATION FACTOR TFIID SUBUNIT 5"/>
    <property type="match status" value="1"/>
</dbReference>
<keyword evidence="4" id="KW-1185">Reference proteome</keyword>
<comment type="caution">
    <text evidence="3">The sequence shown here is derived from an EMBL/GenBank/DDBJ whole genome shotgun (WGS) entry which is preliminary data.</text>
</comment>
<protein>
    <recommendedName>
        <fullName evidence="5">WD40 repeat domain-containing protein</fullName>
    </recommendedName>
</protein>
<feature type="region of interest" description="Disordered" evidence="2">
    <location>
        <begin position="28"/>
        <end position="61"/>
    </location>
</feature>
<reference evidence="3 4" key="1">
    <citation type="submission" date="2023-07" db="EMBL/GenBank/DDBJ databases">
        <title>Novel species of Thermanaerothrix with wide hydrolytic capabilities.</title>
        <authorList>
            <person name="Zayulina K.S."/>
            <person name="Podosokorskaya O.A."/>
            <person name="Elcheninov A.G."/>
        </authorList>
    </citation>
    <scope>NUCLEOTIDE SEQUENCE [LARGE SCALE GENOMIC DNA]</scope>
    <source>
        <strain evidence="3 4">4228-RoL</strain>
    </source>
</reference>
<dbReference type="PROSITE" id="PS51257">
    <property type="entry name" value="PROKAR_LIPOPROTEIN"/>
    <property type="match status" value="1"/>
</dbReference>
<dbReference type="PANTHER" id="PTHR19879">
    <property type="entry name" value="TRANSCRIPTION INITIATION FACTOR TFIID"/>
    <property type="match status" value="1"/>
</dbReference>
<evidence type="ECO:0008006" key="5">
    <source>
        <dbReference type="Google" id="ProtNLM"/>
    </source>
</evidence>
<proteinExistence type="predicted"/>
<feature type="compositionally biased region" description="Pro residues" evidence="2">
    <location>
        <begin position="30"/>
        <end position="60"/>
    </location>
</feature>
<dbReference type="SMART" id="SM00320">
    <property type="entry name" value="WD40"/>
    <property type="match status" value="3"/>
</dbReference>
<dbReference type="Pfam" id="PF00400">
    <property type="entry name" value="WD40"/>
    <property type="match status" value="2"/>
</dbReference>
<dbReference type="PROSITE" id="PS50082">
    <property type="entry name" value="WD_REPEATS_2"/>
    <property type="match status" value="1"/>
</dbReference>
<evidence type="ECO:0000313" key="4">
    <source>
        <dbReference type="Proteomes" id="UP001254165"/>
    </source>
</evidence>
<dbReference type="EMBL" id="JAUHMF010000001">
    <property type="protein sequence ID" value="MDT8898018.1"/>
    <property type="molecule type" value="Genomic_DNA"/>
</dbReference>
<dbReference type="InterPro" id="IPR015943">
    <property type="entry name" value="WD40/YVTN_repeat-like_dom_sf"/>
</dbReference>
<dbReference type="RefSeq" id="WP_315624665.1">
    <property type="nucleotide sequence ID" value="NZ_JAUHMF010000001.1"/>
</dbReference>
<organism evidence="3 4">
    <name type="scientific">Thermanaerothrix solaris</name>
    <dbReference type="NCBI Taxonomy" id="3058434"/>
    <lineage>
        <taxon>Bacteria</taxon>
        <taxon>Bacillati</taxon>
        <taxon>Chloroflexota</taxon>
        <taxon>Anaerolineae</taxon>
        <taxon>Anaerolineales</taxon>
        <taxon>Anaerolineaceae</taxon>
        <taxon>Thermanaerothrix</taxon>
    </lineage>
</organism>
<gene>
    <name evidence="3" type="ORF">QYE77_07025</name>
</gene>
<dbReference type="SUPFAM" id="SSF50978">
    <property type="entry name" value="WD40 repeat-like"/>
    <property type="match status" value="1"/>
</dbReference>
<name>A0ABU3NME9_9CHLR</name>
<keyword evidence="1" id="KW-0853">WD repeat</keyword>
<feature type="repeat" description="WD" evidence="1">
    <location>
        <begin position="324"/>
        <end position="362"/>
    </location>
</feature>
<dbReference type="InterPro" id="IPR036322">
    <property type="entry name" value="WD40_repeat_dom_sf"/>
</dbReference>
<dbReference type="InterPro" id="IPR001680">
    <property type="entry name" value="WD40_rpt"/>
</dbReference>
<sequence>MKSFFVRLILLWVLAAFVIGCGGGNQVAPTPTPSPEPTRPPTLPPIPTPIPTPTPSPTPSPVEALGALTASVPAYPFRAVWRKDSGAFWILAEQEITLYDANTLQPLADLAYTPPTTVLDASADGRTVAITTDNLTLTLRDLVSGEVRHTLQPDGGIYAASFSPDGSLLLIGSTQEIAATIWDVDSGKPGIRLTGFQTAAPVYNVIFAPDVLHVVWYARGTLQLQDATNGTLSPALNHEDFIAVFAVNHDASLVATVAGGTLNDQFVPLLTLWDARTGKPQVKLALPQIANAIAISPDDHWLALGIGSEIYLLNLENQQWRPPFTAHAGSVTGLAFSPDGRYLLSLGEDKTLHLWPVSHFTP</sequence>
<accession>A0ABU3NME9</accession>
<evidence type="ECO:0000256" key="2">
    <source>
        <dbReference type="SAM" id="MobiDB-lite"/>
    </source>
</evidence>
<dbReference type="PROSITE" id="PS50294">
    <property type="entry name" value="WD_REPEATS_REGION"/>
    <property type="match status" value="1"/>
</dbReference>
<evidence type="ECO:0000256" key="1">
    <source>
        <dbReference type="PROSITE-ProRule" id="PRU00221"/>
    </source>
</evidence>
<evidence type="ECO:0000313" key="3">
    <source>
        <dbReference type="EMBL" id="MDT8898018.1"/>
    </source>
</evidence>
<dbReference type="Gene3D" id="2.130.10.10">
    <property type="entry name" value="YVTN repeat-like/Quinoprotein amine dehydrogenase"/>
    <property type="match status" value="2"/>
</dbReference>
<dbReference type="Proteomes" id="UP001254165">
    <property type="component" value="Unassembled WGS sequence"/>
</dbReference>